<dbReference type="InterPro" id="IPR010905">
    <property type="entry name" value="Glyco_hydro_88"/>
</dbReference>
<dbReference type="Gene3D" id="1.50.10.10">
    <property type="match status" value="1"/>
</dbReference>
<evidence type="ECO:0008006" key="4">
    <source>
        <dbReference type="Google" id="ProtNLM"/>
    </source>
</evidence>
<sequence length="383" mass="42519">MSWVSRILAIHSLIHANYVDLKIANVRSNLINSAKASWELGTAAEALTELSWPALSVFERTAFPPTNHRNASYNAADVLDIANKVMATRPKDSPSLVANDGAAADPASIGVSVLMANWTRSDLSDVSYSNAVRKQLQYLLYKVPRSKSGAISHRASETQLWADFVYMVPPFIAYYGALQQGTEGTELLQVAYDQCRLYRQALRDKSGLWKHITLGNWQDNSHWATGNAWAAAGMLRVLASLKHSTEANKFSEQQADLREWIQEIVSAAWSYQVPHHQTAFGTLLNVLDDPKTFGDTASTALIASVTYRLAVLNKDSLHVSNADRAMELIKNSIDRNGWLRNTVNPYTFHSPSPPDGHSPEGQAFVLLMYAGWRQYVDQISRIG</sequence>
<dbReference type="PANTHER" id="PTHR41814">
    <property type="entry name" value="EXPRESSED PROTEIN"/>
    <property type="match status" value="1"/>
</dbReference>
<dbReference type="STRING" id="703135.A0A2A9NXM6"/>
<protein>
    <recommendedName>
        <fullName evidence="4">Glycoside hydrolase family 105 protein</fullName>
    </recommendedName>
</protein>
<gene>
    <name evidence="2" type="ORF">AMATHDRAFT_189281</name>
</gene>
<name>A0A2A9NXM6_9AGAR</name>
<proteinExistence type="predicted"/>
<reference evidence="2 3" key="1">
    <citation type="submission" date="2014-02" db="EMBL/GenBank/DDBJ databases">
        <title>Transposable element dynamics among asymbiotic and ectomycorrhizal Amanita fungi.</title>
        <authorList>
            <consortium name="DOE Joint Genome Institute"/>
            <person name="Hess J."/>
            <person name="Skrede I."/>
            <person name="Wolfe B."/>
            <person name="LaButti K."/>
            <person name="Ohm R.A."/>
            <person name="Grigoriev I.V."/>
            <person name="Pringle A."/>
        </authorList>
    </citation>
    <scope>NUCLEOTIDE SEQUENCE [LARGE SCALE GENOMIC DNA]</scope>
    <source>
        <strain evidence="2 3">SKay4041</strain>
    </source>
</reference>
<dbReference type="InterPro" id="IPR012341">
    <property type="entry name" value="6hp_glycosidase-like_sf"/>
</dbReference>
<dbReference type="GO" id="GO:0005975">
    <property type="term" value="P:carbohydrate metabolic process"/>
    <property type="evidence" value="ECO:0007669"/>
    <property type="project" value="InterPro"/>
</dbReference>
<dbReference type="OrthoDB" id="4138492at2759"/>
<dbReference type="Proteomes" id="UP000242287">
    <property type="component" value="Unassembled WGS sequence"/>
</dbReference>
<dbReference type="SUPFAM" id="SSF48208">
    <property type="entry name" value="Six-hairpin glycosidases"/>
    <property type="match status" value="1"/>
</dbReference>
<dbReference type="Pfam" id="PF07470">
    <property type="entry name" value="Glyco_hydro_88"/>
    <property type="match status" value="1"/>
</dbReference>
<dbReference type="AlphaFoldDB" id="A0A2A9NXM6"/>
<dbReference type="GO" id="GO:0016787">
    <property type="term" value="F:hydrolase activity"/>
    <property type="evidence" value="ECO:0007669"/>
    <property type="project" value="UniProtKB-KW"/>
</dbReference>
<evidence type="ECO:0000256" key="1">
    <source>
        <dbReference type="ARBA" id="ARBA00022801"/>
    </source>
</evidence>
<keyword evidence="3" id="KW-1185">Reference proteome</keyword>
<evidence type="ECO:0000313" key="2">
    <source>
        <dbReference type="EMBL" id="PFH52600.1"/>
    </source>
</evidence>
<dbReference type="PANTHER" id="PTHR41814:SF1">
    <property type="entry name" value="CELLULASE"/>
    <property type="match status" value="1"/>
</dbReference>
<dbReference type="InterPro" id="IPR008928">
    <property type="entry name" value="6-hairpin_glycosidase_sf"/>
</dbReference>
<evidence type="ECO:0000313" key="3">
    <source>
        <dbReference type="Proteomes" id="UP000242287"/>
    </source>
</evidence>
<keyword evidence="1" id="KW-0378">Hydrolase</keyword>
<accession>A0A2A9NXM6</accession>
<dbReference type="EMBL" id="KZ301978">
    <property type="protein sequence ID" value="PFH52600.1"/>
    <property type="molecule type" value="Genomic_DNA"/>
</dbReference>
<organism evidence="2 3">
    <name type="scientific">Amanita thiersii Skay4041</name>
    <dbReference type="NCBI Taxonomy" id="703135"/>
    <lineage>
        <taxon>Eukaryota</taxon>
        <taxon>Fungi</taxon>
        <taxon>Dikarya</taxon>
        <taxon>Basidiomycota</taxon>
        <taxon>Agaricomycotina</taxon>
        <taxon>Agaricomycetes</taxon>
        <taxon>Agaricomycetidae</taxon>
        <taxon>Agaricales</taxon>
        <taxon>Pluteineae</taxon>
        <taxon>Amanitaceae</taxon>
        <taxon>Amanita</taxon>
    </lineage>
</organism>